<dbReference type="PANTHER" id="PTHR35278">
    <property type="entry name" value="TRANSMEMBRANE PROTEIN-RELATED"/>
    <property type="match status" value="1"/>
</dbReference>
<accession>A0A5P1E0Z5</accession>
<proteinExistence type="predicted"/>
<gene>
    <name evidence="2" type="ORF">A4U43_C10F5670</name>
</gene>
<dbReference type="PANTHER" id="PTHR35278:SF1">
    <property type="entry name" value="F8K7.16"/>
    <property type="match status" value="1"/>
</dbReference>
<dbReference type="AlphaFoldDB" id="A0A5P1E0Z5"/>
<dbReference type="OrthoDB" id="1916120at2759"/>
<dbReference type="Proteomes" id="UP000243459">
    <property type="component" value="Chromosome 10"/>
</dbReference>
<dbReference type="OMA" id="CAPTWDF"/>
<reference evidence="3" key="1">
    <citation type="journal article" date="2017" name="Nat. Commun.">
        <title>The asparagus genome sheds light on the origin and evolution of a young Y chromosome.</title>
        <authorList>
            <person name="Harkess A."/>
            <person name="Zhou J."/>
            <person name="Xu C."/>
            <person name="Bowers J.E."/>
            <person name="Van der Hulst R."/>
            <person name="Ayyampalayam S."/>
            <person name="Mercati F."/>
            <person name="Riccardi P."/>
            <person name="McKain M.R."/>
            <person name="Kakrana A."/>
            <person name="Tang H."/>
            <person name="Ray J."/>
            <person name="Groenendijk J."/>
            <person name="Arikit S."/>
            <person name="Mathioni S.M."/>
            <person name="Nakano M."/>
            <person name="Shan H."/>
            <person name="Telgmann-Rauber A."/>
            <person name="Kanno A."/>
            <person name="Yue Z."/>
            <person name="Chen H."/>
            <person name="Li W."/>
            <person name="Chen Y."/>
            <person name="Xu X."/>
            <person name="Zhang Y."/>
            <person name="Luo S."/>
            <person name="Chen H."/>
            <person name="Gao J."/>
            <person name="Mao Z."/>
            <person name="Pires J.C."/>
            <person name="Luo M."/>
            <person name="Kudrna D."/>
            <person name="Wing R.A."/>
            <person name="Meyers B.C."/>
            <person name="Yi K."/>
            <person name="Kong H."/>
            <person name="Lavrijsen P."/>
            <person name="Sunseri F."/>
            <person name="Falavigna A."/>
            <person name="Ye Y."/>
            <person name="Leebens-Mack J.H."/>
            <person name="Chen G."/>
        </authorList>
    </citation>
    <scope>NUCLEOTIDE SEQUENCE [LARGE SCALE GENOMIC DNA]</scope>
    <source>
        <strain evidence="3">cv. DH0086</strain>
    </source>
</reference>
<evidence type="ECO:0000256" key="1">
    <source>
        <dbReference type="SAM" id="Phobius"/>
    </source>
</evidence>
<organism evidence="2 3">
    <name type="scientific">Asparagus officinalis</name>
    <name type="common">Garden asparagus</name>
    <dbReference type="NCBI Taxonomy" id="4686"/>
    <lineage>
        <taxon>Eukaryota</taxon>
        <taxon>Viridiplantae</taxon>
        <taxon>Streptophyta</taxon>
        <taxon>Embryophyta</taxon>
        <taxon>Tracheophyta</taxon>
        <taxon>Spermatophyta</taxon>
        <taxon>Magnoliopsida</taxon>
        <taxon>Liliopsida</taxon>
        <taxon>Asparagales</taxon>
        <taxon>Asparagaceae</taxon>
        <taxon>Asparagoideae</taxon>
        <taxon>Asparagus</taxon>
    </lineage>
</organism>
<keyword evidence="1" id="KW-0472">Membrane</keyword>
<evidence type="ECO:0000313" key="3">
    <source>
        <dbReference type="Proteomes" id="UP000243459"/>
    </source>
</evidence>
<dbReference type="Gramene" id="ONK56251">
    <property type="protein sequence ID" value="ONK56251"/>
    <property type="gene ID" value="A4U43_C10F5670"/>
</dbReference>
<feature type="transmembrane region" description="Helical" evidence="1">
    <location>
        <begin position="54"/>
        <end position="74"/>
    </location>
</feature>
<evidence type="ECO:0000313" key="2">
    <source>
        <dbReference type="EMBL" id="ONK56251.1"/>
    </source>
</evidence>
<protein>
    <submittedName>
        <fullName evidence="2">Uncharacterized protein</fullName>
    </submittedName>
</protein>
<dbReference type="EMBL" id="CM007390">
    <property type="protein sequence ID" value="ONK56251.1"/>
    <property type="molecule type" value="Genomic_DNA"/>
</dbReference>
<keyword evidence="1" id="KW-0812">Transmembrane</keyword>
<keyword evidence="3" id="KW-1185">Reference proteome</keyword>
<sequence>MENLIGSVVTGLVRTVGNLFGAPLNFLSGKSCSSVCGSTWDIICYVENFCIANLLKLAAVLALLYIVLLFLYLLHKIGICYCIGRSICKMTWACFTSCFSSCEHGCMFLWYKIKNVKRVHRDRMRDIEDYLSSSSEDYLEEESVSYRHNPRSMKFRRSLSHRAKERRRIHLERSLRARSHRIRVGINQSSVYLDRRDKRKHSSHSTALHHNIKVTRTSKFVQKGNVNRIHHRKW</sequence>
<keyword evidence="1" id="KW-1133">Transmembrane helix</keyword>
<name>A0A5P1E0Z5_ASPOF</name>